<gene>
    <name evidence="1" type="ORF">QBD33_13120</name>
</gene>
<proteinExistence type="predicted"/>
<dbReference type="EMBL" id="CP123488">
    <property type="protein sequence ID" value="WGL58474.1"/>
    <property type="molecule type" value="Genomic_DNA"/>
</dbReference>
<evidence type="ECO:0000313" key="2">
    <source>
        <dbReference type="Proteomes" id="UP001177527"/>
    </source>
</evidence>
<protein>
    <submittedName>
        <fullName evidence="1">Uncharacterized protein</fullName>
    </submittedName>
</protein>
<sequence length="55" mass="6473">MTIQTNERAHLLGLLRIKLALLKKEKLSTNEIYRSLEDWIDNREQAAEIKEHKNG</sequence>
<organism evidence="1 2">
    <name type="scientific">Kluyvera intermedia</name>
    <name type="common">Enterobacter intermedius</name>
    <dbReference type="NCBI Taxonomy" id="61648"/>
    <lineage>
        <taxon>Bacteria</taxon>
        <taxon>Pseudomonadati</taxon>
        <taxon>Pseudomonadota</taxon>
        <taxon>Gammaproteobacteria</taxon>
        <taxon>Enterobacterales</taxon>
        <taxon>Enterobacteriaceae</taxon>
        <taxon>Kluyvera</taxon>
    </lineage>
</organism>
<dbReference type="RefSeq" id="WP_280558964.1">
    <property type="nucleotide sequence ID" value="NZ_CP123488.1"/>
</dbReference>
<evidence type="ECO:0000313" key="1">
    <source>
        <dbReference type="EMBL" id="WGL58474.1"/>
    </source>
</evidence>
<name>A0AA95JWQ0_KLUIN</name>
<accession>A0AA95JWQ0</accession>
<reference evidence="1" key="1">
    <citation type="submission" date="2023-04" db="EMBL/GenBank/DDBJ databases">
        <title>APH(3)-Id, a novel chromosomal aminoglycoside phosphotransferase, identified from an environmental isolate of Kluyvera intermedia DW18.</title>
        <authorList>
            <person name="Sha Y."/>
        </authorList>
    </citation>
    <scope>NUCLEOTIDE SEQUENCE</scope>
    <source>
        <strain evidence="1">DW18</strain>
    </source>
</reference>
<dbReference type="AlphaFoldDB" id="A0AA95JWQ0"/>
<dbReference type="Proteomes" id="UP001177527">
    <property type="component" value="Chromosome"/>
</dbReference>